<dbReference type="EMBL" id="BAAAGS010000010">
    <property type="protein sequence ID" value="GAA0521947.1"/>
    <property type="molecule type" value="Genomic_DNA"/>
</dbReference>
<keyword evidence="2" id="KW-1185">Reference proteome</keyword>
<evidence type="ECO:0000313" key="2">
    <source>
        <dbReference type="Proteomes" id="UP001500729"/>
    </source>
</evidence>
<comment type="caution">
    <text evidence="1">The sequence shown here is derived from an EMBL/GenBank/DDBJ whole genome shotgun (WGS) entry which is preliminary data.</text>
</comment>
<protein>
    <submittedName>
        <fullName evidence="1">Uridine kinase</fullName>
    </submittedName>
</protein>
<dbReference type="Proteomes" id="UP001500729">
    <property type="component" value="Unassembled WGS sequence"/>
</dbReference>
<keyword evidence="1" id="KW-0418">Kinase</keyword>
<proteinExistence type="predicted"/>
<dbReference type="SUPFAM" id="SSF52540">
    <property type="entry name" value="P-loop containing nucleoside triphosphate hydrolases"/>
    <property type="match status" value="1"/>
</dbReference>
<dbReference type="InterPro" id="IPR027417">
    <property type="entry name" value="P-loop_NTPase"/>
</dbReference>
<dbReference type="GO" id="GO:0016301">
    <property type="term" value="F:kinase activity"/>
    <property type="evidence" value="ECO:0007669"/>
    <property type="project" value="UniProtKB-KW"/>
</dbReference>
<name>A0ABP3MJU4_SACER</name>
<keyword evidence="1" id="KW-0808">Transferase</keyword>
<dbReference type="RefSeq" id="WP_009942925.1">
    <property type="nucleotide sequence ID" value="NZ_BAAAGS010000010.1"/>
</dbReference>
<organism evidence="1 2">
    <name type="scientific">Saccharopolyspora erythraea</name>
    <name type="common">Streptomyces erythraeus</name>
    <dbReference type="NCBI Taxonomy" id="1836"/>
    <lineage>
        <taxon>Bacteria</taxon>
        <taxon>Bacillati</taxon>
        <taxon>Actinomycetota</taxon>
        <taxon>Actinomycetes</taxon>
        <taxon>Pseudonocardiales</taxon>
        <taxon>Pseudonocardiaceae</taxon>
        <taxon>Saccharopolyspora</taxon>
    </lineage>
</organism>
<sequence>MRVRPVTPELLVSELVERIEKSSARWTRVAVDGAPEAGTGELADALVEPLRVAGRDVARVRMADYLRPASLRLERGREDPDSYYESWFDLDGLRREVLNPLAEGGNGEVLPALWDAGADRSPRLDRVRLAERGVAVVDGPLLLGAGLPFDFTAHLWLPPAALERRTPDARRWTLPAYRRYTDEVGPERLADVLVRVDRPGRPAIVDSLDG</sequence>
<reference evidence="2" key="1">
    <citation type="journal article" date="2019" name="Int. J. Syst. Evol. Microbiol.">
        <title>The Global Catalogue of Microorganisms (GCM) 10K type strain sequencing project: providing services to taxonomists for standard genome sequencing and annotation.</title>
        <authorList>
            <consortium name="The Broad Institute Genomics Platform"/>
            <consortium name="The Broad Institute Genome Sequencing Center for Infectious Disease"/>
            <person name="Wu L."/>
            <person name="Ma J."/>
        </authorList>
    </citation>
    <scope>NUCLEOTIDE SEQUENCE [LARGE SCALE GENOMIC DNA]</scope>
    <source>
        <strain evidence="2">JCM 10303</strain>
    </source>
</reference>
<accession>A0ABP3MJU4</accession>
<evidence type="ECO:0000313" key="1">
    <source>
        <dbReference type="EMBL" id="GAA0521947.1"/>
    </source>
</evidence>
<gene>
    <name evidence="1" type="ORF">GCM10009533_21360</name>
</gene>
<dbReference type="Gene3D" id="3.40.50.300">
    <property type="entry name" value="P-loop containing nucleotide triphosphate hydrolases"/>
    <property type="match status" value="1"/>
</dbReference>